<dbReference type="Gene3D" id="3.30.40.10">
    <property type="entry name" value="Zinc/RING finger domain, C3HC4 (zinc finger)"/>
    <property type="match status" value="1"/>
</dbReference>
<dbReference type="Pfam" id="PF13639">
    <property type="entry name" value="zf-RING_2"/>
    <property type="match status" value="1"/>
</dbReference>
<dbReference type="PANTHER" id="PTHR47094:SF1">
    <property type="entry name" value="RING-TYPE E3 UBIQUITIN TRANSFERASE"/>
    <property type="match status" value="1"/>
</dbReference>
<dbReference type="PANTHER" id="PTHR47094">
    <property type="entry name" value="ELFLESS, ISOFORM B"/>
    <property type="match status" value="1"/>
</dbReference>
<dbReference type="SUPFAM" id="SSF57850">
    <property type="entry name" value="RING/U-box"/>
    <property type="match status" value="1"/>
</dbReference>
<dbReference type="InterPro" id="IPR001841">
    <property type="entry name" value="Znf_RING"/>
</dbReference>
<organism evidence="7 8">
    <name type="scientific">Riccia fluitans</name>
    <dbReference type="NCBI Taxonomy" id="41844"/>
    <lineage>
        <taxon>Eukaryota</taxon>
        <taxon>Viridiplantae</taxon>
        <taxon>Streptophyta</taxon>
        <taxon>Embryophyta</taxon>
        <taxon>Marchantiophyta</taxon>
        <taxon>Marchantiopsida</taxon>
        <taxon>Marchantiidae</taxon>
        <taxon>Marchantiales</taxon>
        <taxon>Ricciaceae</taxon>
        <taxon>Riccia</taxon>
    </lineage>
</organism>
<accession>A0ABD1Y0E8</accession>
<evidence type="ECO:0000259" key="6">
    <source>
        <dbReference type="PROSITE" id="PS50089"/>
    </source>
</evidence>
<evidence type="ECO:0000256" key="4">
    <source>
        <dbReference type="PROSITE-ProRule" id="PRU00175"/>
    </source>
</evidence>
<name>A0ABD1Y0E8_9MARC</name>
<feature type="region of interest" description="Disordered" evidence="5">
    <location>
        <begin position="23"/>
        <end position="48"/>
    </location>
</feature>
<sequence>MATRSGRSRKSTEDIVETIKGASNRRMARSSSNRAVLSAGNSPRTRSAGQQVVAAIVIEDDDDDVQASSPRAFAQARSSGRRRPPTASGVQIPEVSLGLRLGPADSFSPAMRAHRNRAGGPIVATPPIRRPLTIDLTSPSAANDDCVIVRESKAPQVVKRKIAPAVLVEGGEQAGQASKELKLTCPICLDEMKEETSTICGHVFCRGCIQGAIAAQRKCPTCRKRLTSRSTHRIYLTAKLGS</sequence>
<reference evidence="7 8" key="1">
    <citation type="submission" date="2024-09" db="EMBL/GenBank/DDBJ databases">
        <title>Chromosome-scale assembly of Riccia fluitans.</title>
        <authorList>
            <person name="Paukszto L."/>
            <person name="Sawicki J."/>
            <person name="Karawczyk K."/>
            <person name="Piernik-Szablinska J."/>
            <person name="Szczecinska M."/>
            <person name="Mazdziarz M."/>
        </authorList>
    </citation>
    <scope>NUCLEOTIDE SEQUENCE [LARGE SCALE GENOMIC DNA]</scope>
    <source>
        <strain evidence="7">Rf_01</strain>
        <tissue evidence="7">Aerial parts of the thallus</tissue>
    </source>
</reference>
<dbReference type="InterPro" id="IPR017907">
    <property type="entry name" value="Znf_RING_CS"/>
</dbReference>
<comment type="caution">
    <text evidence="7">The sequence shown here is derived from an EMBL/GenBank/DDBJ whole genome shotgun (WGS) entry which is preliminary data.</text>
</comment>
<evidence type="ECO:0000256" key="5">
    <source>
        <dbReference type="SAM" id="MobiDB-lite"/>
    </source>
</evidence>
<evidence type="ECO:0000313" key="7">
    <source>
        <dbReference type="EMBL" id="KAL2620220.1"/>
    </source>
</evidence>
<evidence type="ECO:0000256" key="2">
    <source>
        <dbReference type="ARBA" id="ARBA00022771"/>
    </source>
</evidence>
<evidence type="ECO:0000256" key="3">
    <source>
        <dbReference type="ARBA" id="ARBA00022833"/>
    </source>
</evidence>
<gene>
    <name evidence="7" type="ORF">R1flu_000425</name>
</gene>
<keyword evidence="3" id="KW-0862">Zinc</keyword>
<dbReference type="GO" id="GO:0008270">
    <property type="term" value="F:zinc ion binding"/>
    <property type="evidence" value="ECO:0007669"/>
    <property type="project" value="UniProtKB-KW"/>
</dbReference>
<protein>
    <recommendedName>
        <fullName evidence="6">RING-type domain-containing protein</fullName>
    </recommendedName>
</protein>
<dbReference type="EMBL" id="JBHFFA010000006">
    <property type="protein sequence ID" value="KAL2620220.1"/>
    <property type="molecule type" value="Genomic_DNA"/>
</dbReference>
<keyword evidence="1" id="KW-0479">Metal-binding</keyword>
<evidence type="ECO:0000313" key="8">
    <source>
        <dbReference type="Proteomes" id="UP001605036"/>
    </source>
</evidence>
<dbReference type="PROSITE" id="PS00518">
    <property type="entry name" value="ZF_RING_1"/>
    <property type="match status" value="1"/>
</dbReference>
<feature type="region of interest" description="Disordered" evidence="5">
    <location>
        <begin position="64"/>
        <end position="94"/>
    </location>
</feature>
<evidence type="ECO:0000256" key="1">
    <source>
        <dbReference type="ARBA" id="ARBA00022723"/>
    </source>
</evidence>
<keyword evidence="8" id="KW-1185">Reference proteome</keyword>
<proteinExistence type="predicted"/>
<feature type="compositionally biased region" description="Polar residues" evidence="5">
    <location>
        <begin position="39"/>
        <end position="48"/>
    </location>
</feature>
<feature type="compositionally biased region" description="Low complexity" evidence="5">
    <location>
        <begin position="23"/>
        <end position="35"/>
    </location>
</feature>
<dbReference type="PROSITE" id="PS50089">
    <property type="entry name" value="ZF_RING_2"/>
    <property type="match status" value="1"/>
</dbReference>
<dbReference type="SMART" id="SM00184">
    <property type="entry name" value="RING"/>
    <property type="match status" value="1"/>
</dbReference>
<dbReference type="InterPro" id="IPR013083">
    <property type="entry name" value="Znf_RING/FYVE/PHD"/>
</dbReference>
<keyword evidence="2 4" id="KW-0863">Zinc-finger</keyword>
<dbReference type="AlphaFoldDB" id="A0ABD1Y0E8"/>
<dbReference type="InterPro" id="IPR049627">
    <property type="entry name" value="SLX8"/>
</dbReference>
<feature type="domain" description="RING-type" evidence="6">
    <location>
        <begin position="185"/>
        <end position="223"/>
    </location>
</feature>
<dbReference type="Proteomes" id="UP001605036">
    <property type="component" value="Unassembled WGS sequence"/>
</dbReference>